<keyword evidence="3" id="KW-1185">Reference proteome</keyword>
<dbReference type="RefSeq" id="WP_080937146.1">
    <property type="nucleotide sequence ID" value="NZ_CP002580.1"/>
</dbReference>
<dbReference type="AlphaFoldDB" id="A0A0B6RYN9"/>
<organism evidence="2 3">
    <name type="scientific">Burkholderia plantarii</name>
    <dbReference type="NCBI Taxonomy" id="41899"/>
    <lineage>
        <taxon>Bacteria</taxon>
        <taxon>Pseudomonadati</taxon>
        <taxon>Pseudomonadota</taxon>
        <taxon>Betaproteobacteria</taxon>
        <taxon>Burkholderiales</taxon>
        <taxon>Burkholderiaceae</taxon>
        <taxon>Burkholderia</taxon>
    </lineage>
</organism>
<sequence length="64" mass="7508">MQNIIDWKFRPNRFRRLVSAAARWTRNGLAALGVCFLYLLVVGYLQYLDQVREGTPHCMMSRCT</sequence>
<reference evidence="3" key="1">
    <citation type="submission" date="2011-03" db="EMBL/GenBank/DDBJ databases">
        <authorList>
            <person name="Voget S."/>
            <person name="Streit W.R."/>
            <person name="Jaeger K.E."/>
            <person name="Daniel R."/>
        </authorList>
    </citation>
    <scope>NUCLEOTIDE SEQUENCE [LARGE SCALE GENOMIC DNA]</scope>
    <source>
        <strain evidence="3">PG1</strain>
    </source>
</reference>
<keyword evidence="1" id="KW-1133">Transmembrane helix</keyword>
<evidence type="ECO:0000256" key="1">
    <source>
        <dbReference type="SAM" id="Phobius"/>
    </source>
</evidence>
<name>A0A0B6RYN9_BURPL</name>
<protein>
    <submittedName>
        <fullName evidence="2">Uncharacterized protein</fullName>
    </submittedName>
</protein>
<feature type="transmembrane region" description="Helical" evidence="1">
    <location>
        <begin position="29"/>
        <end position="47"/>
    </location>
</feature>
<dbReference type="EMBL" id="CP002580">
    <property type="protein sequence ID" value="AJK46190.1"/>
    <property type="molecule type" value="Genomic_DNA"/>
</dbReference>
<keyword evidence="1" id="KW-0812">Transmembrane</keyword>
<reference evidence="2 3" key="2">
    <citation type="journal article" date="2016" name="Appl. Microbiol. Biotechnol.">
        <title>Mutations improving production and secretion of extracellular lipase by Burkholderia glumae PG1.</title>
        <authorList>
            <person name="Knapp A."/>
            <person name="Voget S."/>
            <person name="Gao R."/>
            <person name="Zaburannyi N."/>
            <person name="Krysciak D."/>
            <person name="Breuer M."/>
            <person name="Hauer B."/>
            <person name="Streit W.R."/>
            <person name="Muller R."/>
            <person name="Daniel R."/>
            <person name="Jaeger K.E."/>
        </authorList>
    </citation>
    <scope>NUCLEOTIDE SEQUENCE [LARGE SCALE GENOMIC DNA]</scope>
    <source>
        <strain evidence="2 3">PG1</strain>
    </source>
</reference>
<dbReference type="KEGG" id="bgp:BGL_1c16810"/>
<dbReference type="Proteomes" id="UP000031838">
    <property type="component" value="Chromosome 1"/>
</dbReference>
<gene>
    <name evidence="2" type="ORF">BGL_1c16810</name>
</gene>
<evidence type="ECO:0000313" key="3">
    <source>
        <dbReference type="Proteomes" id="UP000031838"/>
    </source>
</evidence>
<dbReference type="HOGENOM" id="CLU_205731_0_0_4"/>
<keyword evidence="1" id="KW-0472">Membrane</keyword>
<proteinExistence type="predicted"/>
<evidence type="ECO:0000313" key="2">
    <source>
        <dbReference type="EMBL" id="AJK46190.1"/>
    </source>
</evidence>
<accession>A0A0B6RYN9</accession>